<accession>A0AAV7PV77</accession>
<protein>
    <submittedName>
        <fullName evidence="1">Uncharacterized protein</fullName>
    </submittedName>
</protein>
<organism evidence="1 2">
    <name type="scientific">Pleurodeles waltl</name>
    <name type="common">Iberian ribbed newt</name>
    <dbReference type="NCBI Taxonomy" id="8319"/>
    <lineage>
        <taxon>Eukaryota</taxon>
        <taxon>Metazoa</taxon>
        <taxon>Chordata</taxon>
        <taxon>Craniata</taxon>
        <taxon>Vertebrata</taxon>
        <taxon>Euteleostomi</taxon>
        <taxon>Amphibia</taxon>
        <taxon>Batrachia</taxon>
        <taxon>Caudata</taxon>
        <taxon>Salamandroidea</taxon>
        <taxon>Salamandridae</taxon>
        <taxon>Pleurodelinae</taxon>
        <taxon>Pleurodeles</taxon>
    </lineage>
</organism>
<evidence type="ECO:0000313" key="1">
    <source>
        <dbReference type="EMBL" id="KAJ1129545.1"/>
    </source>
</evidence>
<sequence length="86" mass="9674">MSRELYQLFRADGRTGRRNSLCSRLVQLHSGSEMTVAGDTPVTPYYTERFLNRNRSVTSKIMKSLIGLVAKARQMTCRGNSSCPES</sequence>
<name>A0AAV7PV77_PLEWA</name>
<dbReference type="Proteomes" id="UP001066276">
    <property type="component" value="Chromosome 7"/>
</dbReference>
<gene>
    <name evidence="1" type="ORF">NDU88_007913</name>
</gene>
<comment type="caution">
    <text evidence="1">The sequence shown here is derived from an EMBL/GenBank/DDBJ whole genome shotgun (WGS) entry which is preliminary data.</text>
</comment>
<dbReference type="EMBL" id="JANPWB010000011">
    <property type="protein sequence ID" value="KAJ1129545.1"/>
    <property type="molecule type" value="Genomic_DNA"/>
</dbReference>
<evidence type="ECO:0000313" key="2">
    <source>
        <dbReference type="Proteomes" id="UP001066276"/>
    </source>
</evidence>
<dbReference type="AlphaFoldDB" id="A0AAV7PV77"/>
<reference evidence="1" key="1">
    <citation type="journal article" date="2022" name="bioRxiv">
        <title>Sequencing and chromosome-scale assembly of the giantPleurodeles waltlgenome.</title>
        <authorList>
            <person name="Brown T."/>
            <person name="Elewa A."/>
            <person name="Iarovenko S."/>
            <person name="Subramanian E."/>
            <person name="Araus A.J."/>
            <person name="Petzold A."/>
            <person name="Susuki M."/>
            <person name="Suzuki K.-i.T."/>
            <person name="Hayashi T."/>
            <person name="Toyoda A."/>
            <person name="Oliveira C."/>
            <person name="Osipova E."/>
            <person name="Leigh N.D."/>
            <person name="Simon A."/>
            <person name="Yun M.H."/>
        </authorList>
    </citation>
    <scope>NUCLEOTIDE SEQUENCE</scope>
    <source>
        <strain evidence="1">20211129_DDA</strain>
        <tissue evidence="1">Liver</tissue>
    </source>
</reference>
<proteinExistence type="predicted"/>
<keyword evidence="2" id="KW-1185">Reference proteome</keyword>